<keyword evidence="2" id="KW-1185">Reference proteome</keyword>
<dbReference type="Proteomes" id="UP000678228">
    <property type="component" value="Unassembled WGS sequence"/>
</dbReference>
<evidence type="ECO:0000313" key="1">
    <source>
        <dbReference type="EMBL" id="MBP3951790.1"/>
    </source>
</evidence>
<dbReference type="AlphaFoldDB" id="A0A941ANM1"/>
<comment type="caution">
    <text evidence="1">The sequence shown here is derived from an EMBL/GenBank/DDBJ whole genome shotgun (WGS) entry which is preliminary data.</text>
</comment>
<dbReference type="RefSeq" id="WP_210597479.1">
    <property type="nucleotide sequence ID" value="NZ_JAGKSQ010000004.1"/>
</dbReference>
<gene>
    <name evidence="1" type="ORF">J7W16_11655</name>
</gene>
<name>A0A941ANM1_9BACI</name>
<protein>
    <recommendedName>
        <fullName evidence="3">DUF3139 domain-containing protein</fullName>
    </recommendedName>
</protein>
<sequence>MKSKVIKILLGLVLFAIILYVYPIGKLALTDTQVTKSLLADEYYVKISSDDYDFDVFRDYMESRGWKENEDKRMGGMYAFEKNGETKEIINTQVKTIFVDGKLNF</sequence>
<reference evidence="1" key="1">
    <citation type="submission" date="2021-03" db="EMBL/GenBank/DDBJ databases">
        <title>Bacillus suaedae sp. nov., isolated from Suaeda aralocaspica.</title>
        <authorList>
            <person name="Lei R.F.R."/>
        </authorList>
    </citation>
    <scope>NUCLEOTIDE SEQUENCE</scope>
    <source>
        <strain evidence="1">YZJH907-2</strain>
    </source>
</reference>
<proteinExistence type="predicted"/>
<organism evidence="1 2">
    <name type="scientific">Halalkalibacter suaedae</name>
    <dbReference type="NCBI Taxonomy" id="2822140"/>
    <lineage>
        <taxon>Bacteria</taxon>
        <taxon>Bacillati</taxon>
        <taxon>Bacillota</taxon>
        <taxon>Bacilli</taxon>
        <taxon>Bacillales</taxon>
        <taxon>Bacillaceae</taxon>
        <taxon>Halalkalibacter</taxon>
    </lineage>
</organism>
<evidence type="ECO:0008006" key="3">
    <source>
        <dbReference type="Google" id="ProtNLM"/>
    </source>
</evidence>
<dbReference type="EMBL" id="JAGKSQ010000004">
    <property type="protein sequence ID" value="MBP3951790.1"/>
    <property type="molecule type" value="Genomic_DNA"/>
</dbReference>
<evidence type="ECO:0000313" key="2">
    <source>
        <dbReference type="Proteomes" id="UP000678228"/>
    </source>
</evidence>
<accession>A0A941ANM1</accession>